<reference evidence="2" key="1">
    <citation type="journal article" date="2014" name="Front. Microbiol.">
        <title>High frequency of phylogenetically diverse reductive dehalogenase-homologous genes in deep subseafloor sedimentary metagenomes.</title>
        <authorList>
            <person name="Kawai M."/>
            <person name="Futagami T."/>
            <person name="Toyoda A."/>
            <person name="Takaki Y."/>
            <person name="Nishi S."/>
            <person name="Hori S."/>
            <person name="Arai W."/>
            <person name="Tsubouchi T."/>
            <person name="Morono Y."/>
            <person name="Uchiyama I."/>
            <person name="Ito T."/>
            <person name="Fujiyama A."/>
            <person name="Inagaki F."/>
            <person name="Takami H."/>
        </authorList>
    </citation>
    <scope>NUCLEOTIDE SEQUENCE</scope>
    <source>
        <strain evidence="2">Expedition CK06-06</strain>
    </source>
</reference>
<evidence type="ECO:0000313" key="2">
    <source>
        <dbReference type="EMBL" id="GAF99105.1"/>
    </source>
</evidence>
<dbReference type="AlphaFoldDB" id="X0VEZ2"/>
<feature type="domain" description="DUF551" evidence="1">
    <location>
        <begin position="21"/>
        <end position="82"/>
    </location>
</feature>
<sequence length="87" mass="9878">MGWWEADGDIYFAEGGQEVMEWISVDERLPDSDGKYLCWDVPYSSGTGSPTFGRYQDNEFITDIAEDWSHVTHWMPLPKAPTTNGGE</sequence>
<name>X0VEZ2_9ZZZZ</name>
<dbReference type="Pfam" id="PF04448">
    <property type="entry name" value="DUF551"/>
    <property type="match status" value="1"/>
</dbReference>
<accession>X0VEZ2</accession>
<evidence type="ECO:0000259" key="1">
    <source>
        <dbReference type="Pfam" id="PF04448"/>
    </source>
</evidence>
<comment type="caution">
    <text evidence="2">The sequence shown here is derived from an EMBL/GenBank/DDBJ whole genome shotgun (WGS) entry which is preliminary data.</text>
</comment>
<dbReference type="InterPro" id="IPR007539">
    <property type="entry name" value="DUF551"/>
</dbReference>
<proteinExistence type="predicted"/>
<organism evidence="2">
    <name type="scientific">marine sediment metagenome</name>
    <dbReference type="NCBI Taxonomy" id="412755"/>
    <lineage>
        <taxon>unclassified sequences</taxon>
        <taxon>metagenomes</taxon>
        <taxon>ecological metagenomes</taxon>
    </lineage>
</organism>
<dbReference type="EMBL" id="BARS01011050">
    <property type="protein sequence ID" value="GAF99105.1"/>
    <property type="molecule type" value="Genomic_DNA"/>
</dbReference>
<gene>
    <name evidence="2" type="ORF">S01H1_20252</name>
</gene>
<protein>
    <recommendedName>
        <fullName evidence="1">DUF551 domain-containing protein</fullName>
    </recommendedName>
</protein>